<dbReference type="InterPro" id="IPR006175">
    <property type="entry name" value="YjgF/YER057c/UK114"/>
</dbReference>
<dbReference type="Pfam" id="PF01042">
    <property type="entry name" value="Ribonuc_L-PSP"/>
    <property type="match status" value="1"/>
</dbReference>
<evidence type="ECO:0000313" key="1">
    <source>
        <dbReference type="EMBL" id="MBB6357314.1"/>
    </source>
</evidence>
<evidence type="ECO:0000313" key="2">
    <source>
        <dbReference type="Proteomes" id="UP000536262"/>
    </source>
</evidence>
<gene>
    <name evidence="1" type="ORF">GGR00_005135</name>
</gene>
<dbReference type="CDD" id="cd00448">
    <property type="entry name" value="YjgF_YER057c_UK114_family"/>
    <property type="match status" value="1"/>
</dbReference>
<dbReference type="PANTHER" id="PTHR43857">
    <property type="entry name" value="BLR7761 PROTEIN"/>
    <property type="match status" value="1"/>
</dbReference>
<dbReference type="Gene3D" id="3.30.1330.40">
    <property type="entry name" value="RutC-like"/>
    <property type="match status" value="1"/>
</dbReference>
<reference evidence="1 2" key="1">
    <citation type="submission" date="2020-08" db="EMBL/GenBank/DDBJ databases">
        <title>Genomic Encyclopedia of Type Strains, Phase IV (KMG-IV): sequencing the most valuable type-strain genomes for metagenomic binning, comparative biology and taxonomic classification.</title>
        <authorList>
            <person name="Goeker M."/>
        </authorList>
    </citation>
    <scope>NUCLEOTIDE SEQUENCE [LARGE SCALE GENOMIC DNA]</scope>
    <source>
        <strain evidence="1 2">DSM 7051</strain>
    </source>
</reference>
<organism evidence="1 2">
    <name type="scientific">Aminobacter aganoensis</name>
    <dbReference type="NCBI Taxonomy" id="83264"/>
    <lineage>
        <taxon>Bacteria</taxon>
        <taxon>Pseudomonadati</taxon>
        <taxon>Pseudomonadota</taxon>
        <taxon>Alphaproteobacteria</taxon>
        <taxon>Hyphomicrobiales</taxon>
        <taxon>Phyllobacteriaceae</taxon>
        <taxon>Aminobacter</taxon>
    </lineage>
</organism>
<dbReference type="EMBL" id="JACHOU010000022">
    <property type="protein sequence ID" value="MBB6357314.1"/>
    <property type="molecule type" value="Genomic_DNA"/>
</dbReference>
<keyword evidence="2" id="KW-1185">Reference proteome</keyword>
<dbReference type="Proteomes" id="UP000536262">
    <property type="component" value="Unassembled WGS sequence"/>
</dbReference>
<protein>
    <submittedName>
        <fullName evidence="1">Enamine deaminase RidA (YjgF/YER057c/UK114 family)</fullName>
    </submittedName>
</protein>
<comment type="caution">
    <text evidence="1">The sequence shown here is derived from an EMBL/GenBank/DDBJ whole genome shotgun (WGS) entry which is preliminary data.</text>
</comment>
<accession>A0A7X0KNN7</accession>
<proteinExistence type="predicted"/>
<dbReference type="InterPro" id="IPR035959">
    <property type="entry name" value="RutC-like_sf"/>
</dbReference>
<name>A0A7X0KNN7_9HYPH</name>
<dbReference type="RefSeq" id="WP_055975725.1">
    <property type="nucleotide sequence ID" value="NZ_BAABEG010000004.1"/>
</dbReference>
<sequence length="128" mass="13736">MIRFSNPPAAPQPPSRYSQLAAASANAEYVFLSGQVGLNDDGSFPADMLTQTELTWRHIETLLGSEGLTLANVVKVNGFLTRSDDVGVYKQVRDRLMPEPPPASTVVIVSGFVAPGLLVEIDVIAVRP</sequence>
<dbReference type="SUPFAM" id="SSF55298">
    <property type="entry name" value="YjgF-like"/>
    <property type="match status" value="1"/>
</dbReference>
<dbReference type="AlphaFoldDB" id="A0A7X0KNN7"/>
<dbReference type="PANTHER" id="PTHR43857:SF1">
    <property type="entry name" value="YJGH FAMILY PROTEIN"/>
    <property type="match status" value="1"/>
</dbReference>